<evidence type="ECO:0000256" key="1">
    <source>
        <dbReference type="SAM" id="SignalP"/>
    </source>
</evidence>
<dbReference type="InterPro" id="IPR000782">
    <property type="entry name" value="FAS1_domain"/>
</dbReference>
<comment type="caution">
    <text evidence="3">The sequence shown here is derived from an EMBL/GenBank/DDBJ whole genome shotgun (WGS) entry which is preliminary data.</text>
</comment>
<dbReference type="Proteomes" id="UP001479436">
    <property type="component" value="Unassembled WGS sequence"/>
</dbReference>
<dbReference type="InterPro" id="IPR036378">
    <property type="entry name" value="FAS1_dom_sf"/>
</dbReference>
<feature type="signal peptide" evidence="1">
    <location>
        <begin position="1"/>
        <end position="20"/>
    </location>
</feature>
<keyword evidence="4" id="KW-1185">Reference proteome</keyword>
<feature type="chain" id="PRO_5047011307" description="FAS1 domain-containing protein" evidence="1">
    <location>
        <begin position="21"/>
        <end position="81"/>
    </location>
</feature>
<dbReference type="PROSITE" id="PS50213">
    <property type="entry name" value="FAS1"/>
    <property type="match status" value="1"/>
</dbReference>
<sequence>MKAQLFLSSIALLLVTSTVAQDTQKTLVDNTAANADLKTLTSLVSNPAFSAIKDALSGAGPFTVFAPSDAAFSAAQIDTSN</sequence>
<dbReference type="Pfam" id="PF02469">
    <property type="entry name" value="Fasciclin"/>
    <property type="match status" value="1"/>
</dbReference>
<dbReference type="SUPFAM" id="SSF82153">
    <property type="entry name" value="FAS1 domain"/>
    <property type="match status" value="1"/>
</dbReference>
<proteinExistence type="predicted"/>
<dbReference type="Gene3D" id="2.30.180.10">
    <property type="entry name" value="FAS1 domain"/>
    <property type="match status" value="1"/>
</dbReference>
<protein>
    <recommendedName>
        <fullName evidence="2">FAS1 domain-containing protein</fullName>
    </recommendedName>
</protein>
<name>A0ABR2VL26_9FUNG</name>
<keyword evidence="1" id="KW-0732">Signal</keyword>
<feature type="domain" description="FAS1" evidence="2">
    <location>
        <begin position="24"/>
        <end position="81"/>
    </location>
</feature>
<organism evidence="3 4">
    <name type="scientific">Basidiobolus ranarum</name>
    <dbReference type="NCBI Taxonomy" id="34480"/>
    <lineage>
        <taxon>Eukaryota</taxon>
        <taxon>Fungi</taxon>
        <taxon>Fungi incertae sedis</taxon>
        <taxon>Zoopagomycota</taxon>
        <taxon>Entomophthoromycotina</taxon>
        <taxon>Basidiobolomycetes</taxon>
        <taxon>Basidiobolales</taxon>
        <taxon>Basidiobolaceae</taxon>
        <taxon>Basidiobolus</taxon>
    </lineage>
</organism>
<gene>
    <name evidence="3" type="ORF">K7432_017493</name>
</gene>
<evidence type="ECO:0000313" key="3">
    <source>
        <dbReference type="EMBL" id="KAK9670775.1"/>
    </source>
</evidence>
<dbReference type="EMBL" id="JASJQH010010733">
    <property type="protein sequence ID" value="KAK9670775.1"/>
    <property type="molecule type" value="Genomic_DNA"/>
</dbReference>
<evidence type="ECO:0000259" key="2">
    <source>
        <dbReference type="PROSITE" id="PS50213"/>
    </source>
</evidence>
<evidence type="ECO:0000313" key="4">
    <source>
        <dbReference type="Proteomes" id="UP001479436"/>
    </source>
</evidence>
<accession>A0ABR2VL26</accession>
<reference evidence="3 4" key="1">
    <citation type="submission" date="2023-04" db="EMBL/GenBank/DDBJ databases">
        <title>Genome of Basidiobolus ranarum AG-B5.</title>
        <authorList>
            <person name="Stajich J.E."/>
            <person name="Carter-House D."/>
            <person name="Gryganskyi A."/>
        </authorList>
    </citation>
    <scope>NUCLEOTIDE SEQUENCE [LARGE SCALE GENOMIC DNA]</scope>
    <source>
        <strain evidence="3 4">AG-B5</strain>
    </source>
</reference>
<feature type="non-terminal residue" evidence="3">
    <location>
        <position position="81"/>
    </location>
</feature>